<organism evidence="7 8">
    <name type="scientific">Lucilia cuprina</name>
    <name type="common">Green bottle fly</name>
    <name type="synonym">Australian sheep blowfly</name>
    <dbReference type="NCBI Taxonomy" id="7375"/>
    <lineage>
        <taxon>Eukaryota</taxon>
        <taxon>Metazoa</taxon>
        <taxon>Ecdysozoa</taxon>
        <taxon>Arthropoda</taxon>
        <taxon>Hexapoda</taxon>
        <taxon>Insecta</taxon>
        <taxon>Pterygota</taxon>
        <taxon>Neoptera</taxon>
        <taxon>Endopterygota</taxon>
        <taxon>Diptera</taxon>
        <taxon>Brachycera</taxon>
        <taxon>Muscomorpha</taxon>
        <taxon>Oestroidea</taxon>
        <taxon>Calliphoridae</taxon>
        <taxon>Luciliinae</taxon>
        <taxon>Lucilia</taxon>
    </lineage>
</organism>
<keyword evidence="5" id="KW-0966">Cell projection</keyword>
<sequence>EKKMCEKVCNSLETFNPEVEFQKFLKRKPTVKTVQLYEHLQTREKVKCPNNFKGYGVEKDDNKMYRTFNSEYGYYAPNVFTLPSRYFPLSQKFSNELYRCGMYRNYSLNTHVDRTFY</sequence>
<dbReference type="OMA" id="KNTMYRT"/>
<proteinExistence type="inferred from homology"/>
<name>A0A0L0CGJ2_LUCCU</name>
<feature type="non-terminal residue" evidence="7">
    <location>
        <position position="1"/>
    </location>
</feature>
<keyword evidence="3" id="KW-0963">Cytoplasm</keyword>
<comment type="caution">
    <text evidence="7">The sequence shown here is derived from an EMBL/GenBank/DDBJ whole genome shotgun (WGS) entry which is preliminary data.</text>
</comment>
<keyword evidence="8" id="KW-1185">Reference proteome</keyword>
<dbReference type="OrthoDB" id="546383at2759"/>
<dbReference type="GO" id="GO:0005879">
    <property type="term" value="C:axonemal microtubule"/>
    <property type="evidence" value="ECO:0007669"/>
    <property type="project" value="InterPro"/>
</dbReference>
<dbReference type="Proteomes" id="UP000037069">
    <property type="component" value="Unassembled WGS sequence"/>
</dbReference>
<comment type="similarity">
    <text evidence="6">Belongs to the PIERCE1 family.</text>
</comment>
<evidence type="ECO:0000313" key="7">
    <source>
        <dbReference type="EMBL" id="KNC30619.1"/>
    </source>
</evidence>
<reference evidence="7 8" key="1">
    <citation type="journal article" date="2015" name="Nat. Commun.">
        <title>Lucilia cuprina genome unlocks parasitic fly biology to underpin future interventions.</title>
        <authorList>
            <person name="Anstead C.A."/>
            <person name="Korhonen P.K."/>
            <person name="Young N.D."/>
            <person name="Hall R.S."/>
            <person name="Jex A.R."/>
            <person name="Murali S.C."/>
            <person name="Hughes D.S."/>
            <person name="Lee S.F."/>
            <person name="Perry T."/>
            <person name="Stroehlein A.J."/>
            <person name="Ansell B.R."/>
            <person name="Breugelmans B."/>
            <person name="Hofmann A."/>
            <person name="Qu J."/>
            <person name="Dugan S."/>
            <person name="Lee S.L."/>
            <person name="Chao H."/>
            <person name="Dinh H."/>
            <person name="Han Y."/>
            <person name="Doddapaneni H.V."/>
            <person name="Worley K.C."/>
            <person name="Muzny D.M."/>
            <person name="Ioannidis P."/>
            <person name="Waterhouse R.M."/>
            <person name="Zdobnov E.M."/>
            <person name="James P.J."/>
            <person name="Bagnall N.H."/>
            <person name="Kotze A.C."/>
            <person name="Gibbs R.A."/>
            <person name="Richards S."/>
            <person name="Batterham P."/>
            <person name="Gasser R.B."/>
        </authorList>
    </citation>
    <scope>NUCLEOTIDE SEQUENCE [LARGE SCALE GENOMIC DNA]</scope>
    <source>
        <strain evidence="7 8">LS</strain>
        <tissue evidence="7">Full body</tissue>
    </source>
</reference>
<evidence type="ECO:0000256" key="2">
    <source>
        <dbReference type="ARBA" id="ARBA00004245"/>
    </source>
</evidence>
<evidence type="ECO:0000256" key="1">
    <source>
        <dbReference type="ARBA" id="ARBA00004138"/>
    </source>
</evidence>
<evidence type="ECO:0000256" key="6">
    <source>
        <dbReference type="ARBA" id="ARBA00038014"/>
    </source>
</evidence>
<comment type="subcellular location">
    <subcellularLocation>
        <location evidence="1">Cell projection</location>
        <location evidence="1">Cilium</location>
    </subcellularLocation>
    <subcellularLocation>
        <location evidence="2">Cytoplasm</location>
        <location evidence="2">Cytoskeleton</location>
    </subcellularLocation>
</comment>
<dbReference type="STRING" id="7375.A0A0L0CGJ2"/>
<keyword evidence="4" id="KW-0206">Cytoskeleton</keyword>
<dbReference type="PANTHER" id="PTHR20899">
    <property type="entry name" value="PIERCE HOMOLOG"/>
    <property type="match status" value="1"/>
</dbReference>
<protein>
    <submittedName>
        <fullName evidence="7">Uncharacterized protein</fullName>
    </submittedName>
</protein>
<evidence type="ECO:0000256" key="5">
    <source>
        <dbReference type="ARBA" id="ARBA00023273"/>
    </source>
</evidence>
<gene>
    <name evidence="7" type="ORF">FF38_11747</name>
</gene>
<dbReference type="InterPro" id="IPR026507">
    <property type="entry name" value="PIRC1/2"/>
</dbReference>
<evidence type="ECO:0000313" key="8">
    <source>
        <dbReference type="Proteomes" id="UP000037069"/>
    </source>
</evidence>
<dbReference type="EMBL" id="JRES01000501">
    <property type="protein sequence ID" value="KNC30619.1"/>
    <property type="molecule type" value="Genomic_DNA"/>
</dbReference>
<evidence type="ECO:0000256" key="4">
    <source>
        <dbReference type="ARBA" id="ARBA00023212"/>
    </source>
</evidence>
<dbReference type="Pfam" id="PF14892">
    <property type="entry name" value="PIRC1_2"/>
    <property type="match status" value="1"/>
</dbReference>
<evidence type="ECO:0000256" key="3">
    <source>
        <dbReference type="ARBA" id="ARBA00022490"/>
    </source>
</evidence>
<accession>A0A0L0CGJ2</accession>
<dbReference type="PANTHER" id="PTHR20899:SF1">
    <property type="entry name" value="PIERCER OF MICROTUBULE WALL 1 PROTEIN"/>
    <property type="match status" value="1"/>
</dbReference>
<dbReference type="GO" id="GO:0035082">
    <property type="term" value="P:axoneme assembly"/>
    <property type="evidence" value="ECO:0007669"/>
    <property type="project" value="InterPro"/>
</dbReference>
<dbReference type="AlphaFoldDB" id="A0A0L0CGJ2"/>